<reference evidence="1 2" key="1">
    <citation type="submission" date="2020-12" db="EMBL/GenBank/DDBJ databases">
        <title>WGS of Legionella: environmental sample.</title>
        <authorList>
            <person name="Cristino S."/>
            <person name="Girolamini L."/>
            <person name="Salaris S."/>
            <person name="Pascale M.R."/>
            <person name="Mazzotta M."/>
            <person name="Orsini M."/>
            <person name="Grottola A."/>
        </authorList>
    </citation>
    <scope>NUCLEOTIDE SEQUENCE [LARGE SCALE GENOMIC DNA]</scope>
    <source>
        <strain evidence="1 2">30cs62</strain>
    </source>
</reference>
<organism evidence="1 2">
    <name type="scientific">Legionella bononiensis</name>
    <dbReference type="NCBI Taxonomy" id="2793102"/>
    <lineage>
        <taxon>Bacteria</taxon>
        <taxon>Pseudomonadati</taxon>
        <taxon>Pseudomonadota</taxon>
        <taxon>Gammaproteobacteria</taxon>
        <taxon>Legionellales</taxon>
        <taxon>Legionellaceae</taxon>
        <taxon>Legionella</taxon>
    </lineage>
</organism>
<dbReference type="RefSeq" id="WP_203110502.1">
    <property type="nucleotide sequence ID" value="NZ_JADOBG010000015.1"/>
</dbReference>
<keyword evidence="2" id="KW-1185">Reference proteome</keyword>
<accession>A0ABS1WAP8</accession>
<comment type="caution">
    <text evidence="1">The sequence shown here is derived from an EMBL/GenBank/DDBJ whole genome shotgun (WGS) entry which is preliminary data.</text>
</comment>
<evidence type="ECO:0000313" key="2">
    <source>
        <dbReference type="Proteomes" id="UP000809910"/>
    </source>
</evidence>
<proteinExistence type="predicted"/>
<evidence type="ECO:0008006" key="3">
    <source>
        <dbReference type="Google" id="ProtNLM"/>
    </source>
</evidence>
<protein>
    <recommendedName>
        <fullName evidence="3">Glyoxalase/bleomycin resistance protein/dioxygenase</fullName>
    </recommendedName>
</protein>
<name>A0ABS1WAP8_9GAMM</name>
<gene>
    <name evidence="1" type="ORF">I5282_07585</name>
</gene>
<dbReference type="Proteomes" id="UP000809910">
    <property type="component" value="Unassembled WGS sequence"/>
</dbReference>
<evidence type="ECO:0000313" key="1">
    <source>
        <dbReference type="EMBL" id="MBL7526431.1"/>
    </source>
</evidence>
<dbReference type="EMBL" id="JADWVN010000013">
    <property type="protein sequence ID" value="MBL7526431.1"/>
    <property type="molecule type" value="Genomic_DNA"/>
</dbReference>
<sequence>MKRFHIHIGVDNLADSIRFYNAQFFSGEKVAEGSCSMPDKIPQPLAVIQNQNQLGVADNEH</sequence>